<protein>
    <recommendedName>
        <fullName evidence="4">NADP-dependent oxidoreductase domain-containing protein</fullName>
    </recommendedName>
</protein>
<dbReference type="PIRSF" id="PIRSF000097">
    <property type="entry name" value="AKR"/>
    <property type="match status" value="1"/>
</dbReference>
<dbReference type="Pfam" id="PF00248">
    <property type="entry name" value="Aldo_ket_red"/>
    <property type="match status" value="1"/>
</dbReference>
<evidence type="ECO:0000256" key="3">
    <source>
        <dbReference type="PIRSR" id="PIRSR000097-3"/>
    </source>
</evidence>
<dbReference type="InterPro" id="IPR018170">
    <property type="entry name" value="Aldo/ket_reductase_CS"/>
</dbReference>
<name>A0A6B2LCK2_9EUKA</name>
<dbReference type="SUPFAM" id="SSF51430">
    <property type="entry name" value="NAD(P)-linked oxidoreductase"/>
    <property type="match status" value="1"/>
</dbReference>
<dbReference type="AlphaFoldDB" id="A0A6B2LCK2"/>
<dbReference type="InterPro" id="IPR036812">
    <property type="entry name" value="NAD(P)_OxRdtase_dom_sf"/>
</dbReference>
<dbReference type="GO" id="GO:0016491">
    <property type="term" value="F:oxidoreductase activity"/>
    <property type="evidence" value="ECO:0007669"/>
    <property type="project" value="InterPro"/>
</dbReference>
<dbReference type="InterPro" id="IPR020471">
    <property type="entry name" value="AKR"/>
</dbReference>
<dbReference type="PANTHER" id="PTHR11732">
    <property type="entry name" value="ALDO/KETO REDUCTASE"/>
    <property type="match status" value="1"/>
</dbReference>
<dbReference type="EMBL" id="GIBP01005790">
    <property type="protein sequence ID" value="NDV34759.1"/>
    <property type="molecule type" value="Transcribed_RNA"/>
</dbReference>
<feature type="site" description="Lowers pKa of active site Tyr" evidence="3">
    <location>
        <position position="50"/>
    </location>
</feature>
<feature type="domain" description="NADP-dependent oxidoreductase" evidence="4">
    <location>
        <begin position="3"/>
        <end position="241"/>
    </location>
</feature>
<reference evidence="5" key="1">
    <citation type="journal article" date="2020" name="J. Eukaryot. Microbiol.">
        <title>De novo Sequencing, Assembly and Annotation of the Transcriptome for the Free-Living Testate Amoeba Arcella intermedia.</title>
        <authorList>
            <person name="Ribeiro G.M."/>
            <person name="Porfirio-Sousa A.L."/>
            <person name="Maurer-Alcala X.X."/>
            <person name="Katz L.A."/>
            <person name="Lahr D.J.G."/>
        </authorList>
    </citation>
    <scope>NUCLEOTIDE SEQUENCE</scope>
</reference>
<proteinExistence type="predicted"/>
<organism evidence="5">
    <name type="scientific">Arcella intermedia</name>
    <dbReference type="NCBI Taxonomy" id="1963864"/>
    <lineage>
        <taxon>Eukaryota</taxon>
        <taxon>Amoebozoa</taxon>
        <taxon>Tubulinea</taxon>
        <taxon>Elardia</taxon>
        <taxon>Arcellinida</taxon>
        <taxon>Sphaerothecina</taxon>
        <taxon>Arcellidae</taxon>
        <taxon>Arcella</taxon>
    </lineage>
</organism>
<dbReference type="PROSITE" id="PS00062">
    <property type="entry name" value="ALDOKETO_REDUCTASE_2"/>
    <property type="match status" value="1"/>
</dbReference>
<dbReference type="Gene3D" id="3.20.20.100">
    <property type="entry name" value="NADP-dependent oxidoreductase domain"/>
    <property type="match status" value="1"/>
</dbReference>
<evidence type="ECO:0000313" key="5">
    <source>
        <dbReference type="EMBL" id="NDV34759.1"/>
    </source>
</evidence>
<feature type="binding site" evidence="2">
    <location>
        <position position="80"/>
    </location>
    <ligand>
        <name>substrate</name>
    </ligand>
</feature>
<feature type="active site" description="Proton donor" evidence="1">
    <location>
        <position position="22"/>
    </location>
</feature>
<accession>A0A6B2LCK2</accession>
<evidence type="ECO:0000256" key="2">
    <source>
        <dbReference type="PIRSR" id="PIRSR000097-2"/>
    </source>
</evidence>
<dbReference type="PRINTS" id="PR00069">
    <property type="entry name" value="ALDKETRDTASE"/>
</dbReference>
<sequence length="255" mass="28570">MTKVVLSALRAGFAHLDLAEMYGNEREVGAALREWLDDQHPRESLWITSKVWKSFKDIEHQCRATIARLGCTYLDLYLIHAPPRLHPSGLPILQVWQGMERLVRLGLAKRIGISNFAVEDIEELFESGEVTFPPFLHQFKFDPRHQQEEVRACSLRHGMVLAAHGTLGPLKSDSEGPLHGVLRGLAGKYGVSTAAVLHRYAQQSGFVVITTTRNTTRLHPYLATFHQPPPFTLTAQEMSTISLEGKKASPGEEKE</sequence>
<dbReference type="InterPro" id="IPR023210">
    <property type="entry name" value="NADP_OxRdtase_dom"/>
</dbReference>
<evidence type="ECO:0000256" key="1">
    <source>
        <dbReference type="PIRSR" id="PIRSR000097-1"/>
    </source>
</evidence>
<evidence type="ECO:0000259" key="4">
    <source>
        <dbReference type="Pfam" id="PF00248"/>
    </source>
</evidence>